<name>A0ABU7J0J9_9GAMM</name>
<evidence type="ECO:0000313" key="1">
    <source>
        <dbReference type="EMBL" id="MEE2000021.1"/>
    </source>
</evidence>
<dbReference type="Proteomes" id="UP001336314">
    <property type="component" value="Unassembled WGS sequence"/>
</dbReference>
<sequence length="282" mass="32124">MVKLAEIPPMQYFSLVRAAKLLSIEIDDLAHLLEVGVIWPMVRIEQYQQGAMLVSQQTIDDALDSHKYCLFLPSSGIGVVSNLKLDDCYDELAVSELRPLYLNRLFPFRGDELKEISVYISGYWMASKYYVNFVDGFASSLAVNEVESILLEESEFNFKRAGFEVDIEFPEIQFHNVFLSRENVLKIRDAITKGEVLDSHYVLERGFIQKYSPAPTAVEKQTYKQAAMIKGLISLLPSVEPDLLKSPHKLHTKLDQLFRDAGVSYPVSDGKTLKDWMEKADK</sequence>
<dbReference type="RefSeq" id="WP_330127176.1">
    <property type="nucleotide sequence ID" value="NZ_JAUHLI010000001.1"/>
</dbReference>
<keyword evidence="2" id="KW-1185">Reference proteome</keyword>
<protein>
    <submittedName>
        <fullName evidence="1">Uncharacterized protein</fullName>
    </submittedName>
</protein>
<organism evidence="1 2">
    <name type="scientific">Alkalimonas cellulosilytica</name>
    <dbReference type="NCBI Taxonomy" id="3058395"/>
    <lineage>
        <taxon>Bacteria</taxon>
        <taxon>Pseudomonadati</taxon>
        <taxon>Pseudomonadota</taxon>
        <taxon>Gammaproteobacteria</taxon>
        <taxon>Alkalimonas</taxon>
    </lineage>
</organism>
<proteinExistence type="predicted"/>
<accession>A0ABU7J0J9</accession>
<gene>
    <name evidence="1" type="ORF">QWY20_01035</name>
</gene>
<reference evidence="1 2" key="1">
    <citation type="submission" date="2023-07" db="EMBL/GenBank/DDBJ databases">
        <title>Alkalimonas sp., MEB108 novel, alkaliphilic bacterium isolated from Lonar Lake, India.</title>
        <authorList>
            <person name="Joshi A."/>
            <person name="Thite S."/>
        </authorList>
    </citation>
    <scope>NUCLEOTIDE SEQUENCE [LARGE SCALE GENOMIC DNA]</scope>
    <source>
        <strain evidence="1 2">MEB108</strain>
    </source>
</reference>
<dbReference type="EMBL" id="JAUHLI010000001">
    <property type="protein sequence ID" value="MEE2000021.1"/>
    <property type="molecule type" value="Genomic_DNA"/>
</dbReference>
<comment type="caution">
    <text evidence="1">The sequence shown here is derived from an EMBL/GenBank/DDBJ whole genome shotgun (WGS) entry which is preliminary data.</text>
</comment>
<evidence type="ECO:0000313" key="2">
    <source>
        <dbReference type="Proteomes" id="UP001336314"/>
    </source>
</evidence>